<dbReference type="AlphaFoldDB" id="A0A6M1SKV8"/>
<dbReference type="PANTHER" id="PTHR47561">
    <property type="entry name" value="POLYSACCHARIDE DEACETYLASE FAMILY PROTEIN (AFU_ORTHOLOGUE AFUA_6G05030)"/>
    <property type="match status" value="1"/>
</dbReference>
<gene>
    <name evidence="2" type="ORF">G3570_04850</name>
</gene>
<evidence type="ECO:0000313" key="3">
    <source>
        <dbReference type="Proteomes" id="UP000473278"/>
    </source>
</evidence>
<dbReference type="Pfam" id="PF01522">
    <property type="entry name" value="Polysacc_deac_1"/>
    <property type="match status" value="1"/>
</dbReference>
<protein>
    <submittedName>
        <fullName evidence="2">DUF3473 domain-containing protein</fullName>
    </submittedName>
</protein>
<evidence type="ECO:0000313" key="2">
    <source>
        <dbReference type="EMBL" id="NGP75951.1"/>
    </source>
</evidence>
<dbReference type="NCBIfam" id="TIGR03006">
    <property type="entry name" value="pepcterm_polyde"/>
    <property type="match status" value="1"/>
</dbReference>
<dbReference type="InterPro" id="IPR045235">
    <property type="entry name" value="PuuE_HpPgdA-like"/>
</dbReference>
<dbReference type="InterPro" id="IPR014344">
    <property type="entry name" value="XrtA_polysacc_deacetyl"/>
</dbReference>
<keyword evidence="3" id="KW-1185">Reference proteome</keyword>
<dbReference type="CDD" id="cd10941">
    <property type="entry name" value="CE4_PuuE_HpPgdA_like_2"/>
    <property type="match status" value="1"/>
</dbReference>
<dbReference type="RefSeq" id="WP_165139873.1">
    <property type="nucleotide sequence ID" value="NZ_JAALLT010000002.1"/>
</dbReference>
<proteinExistence type="predicted"/>
<accession>A0A6M1SKV8</accession>
<feature type="domain" description="NodB homology" evidence="1">
    <location>
        <begin position="22"/>
        <end position="282"/>
    </location>
</feature>
<dbReference type="EMBL" id="JAALLT010000002">
    <property type="protein sequence ID" value="NGP75951.1"/>
    <property type="molecule type" value="Genomic_DNA"/>
</dbReference>
<dbReference type="InterPro" id="IPR022560">
    <property type="entry name" value="DUF3473"/>
</dbReference>
<dbReference type="PANTHER" id="PTHR47561:SF1">
    <property type="entry name" value="POLYSACCHARIDE DEACETYLASE FAMILY PROTEIN (AFU_ORTHOLOGUE AFUA_6G05030)"/>
    <property type="match status" value="1"/>
</dbReference>
<dbReference type="GO" id="GO:0016810">
    <property type="term" value="F:hydrolase activity, acting on carbon-nitrogen (but not peptide) bonds"/>
    <property type="evidence" value="ECO:0007669"/>
    <property type="project" value="InterPro"/>
</dbReference>
<dbReference type="Gene3D" id="3.20.20.370">
    <property type="entry name" value="Glycoside hydrolase/deacetylase"/>
    <property type="match status" value="1"/>
</dbReference>
<dbReference type="InterPro" id="IPR002509">
    <property type="entry name" value="NODB_dom"/>
</dbReference>
<dbReference type="PROSITE" id="PS51677">
    <property type="entry name" value="NODB"/>
    <property type="match status" value="1"/>
</dbReference>
<dbReference type="GO" id="GO:0005975">
    <property type="term" value="P:carbohydrate metabolic process"/>
    <property type="evidence" value="ECO:0007669"/>
    <property type="project" value="InterPro"/>
</dbReference>
<sequence>MHDVYITIDVEDWFQVENLRPSFPLSTWDKQEWRVEANVNLLLEMLDRHACRTTFFVLGQVAERFPHIVKNIVNNGHELASHGYNHVLLYEMDSEAITTDLKRSKAILEDISGKEVFGYRAPSFSVNDENIEIIRSAGYRYDSSYNDFGGHDRYGTLELAQWTKKRAGVYEHPDDNFFEIPIQNLRMFGSVIPWGGGGYFRMIPWPFFKRGIAHIIEQSPYIFYLHPWEIDPGQPRVSGLSFTSRLRHYTNLSKVEGRLGKLMEAFSPSQTMSDLVGCLDKE</sequence>
<comment type="caution">
    <text evidence="2">The sequence shown here is derived from an EMBL/GenBank/DDBJ whole genome shotgun (WGS) entry which is preliminary data.</text>
</comment>
<organism evidence="2 3">
    <name type="scientific">Halalkalibaculum roseum</name>
    <dbReference type="NCBI Taxonomy" id="2709311"/>
    <lineage>
        <taxon>Bacteria</taxon>
        <taxon>Pseudomonadati</taxon>
        <taxon>Balneolota</taxon>
        <taxon>Balneolia</taxon>
        <taxon>Balneolales</taxon>
        <taxon>Balneolaceae</taxon>
        <taxon>Halalkalibaculum</taxon>
    </lineage>
</organism>
<evidence type="ECO:0000259" key="1">
    <source>
        <dbReference type="PROSITE" id="PS51677"/>
    </source>
</evidence>
<name>A0A6M1SKV8_9BACT</name>
<reference evidence="2 3" key="1">
    <citation type="submission" date="2020-02" db="EMBL/GenBank/DDBJ databases">
        <title>Balneolaceae bacterium YR4-1, complete genome.</title>
        <authorList>
            <person name="Li Y."/>
            <person name="Wu S."/>
        </authorList>
    </citation>
    <scope>NUCLEOTIDE SEQUENCE [LARGE SCALE GENOMIC DNA]</scope>
    <source>
        <strain evidence="2 3">YR4-1</strain>
    </source>
</reference>
<dbReference type="SUPFAM" id="SSF88713">
    <property type="entry name" value="Glycoside hydrolase/deacetylase"/>
    <property type="match status" value="1"/>
</dbReference>
<dbReference type="Proteomes" id="UP000473278">
    <property type="component" value="Unassembled WGS sequence"/>
</dbReference>
<dbReference type="Pfam" id="PF11959">
    <property type="entry name" value="DUF3473"/>
    <property type="match status" value="1"/>
</dbReference>
<dbReference type="InterPro" id="IPR011330">
    <property type="entry name" value="Glyco_hydro/deAcase_b/a-brl"/>
</dbReference>